<keyword evidence="2" id="KW-0547">Nucleotide-binding</keyword>
<dbReference type="GO" id="GO:0016787">
    <property type="term" value="F:hydrolase activity"/>
    <property type="evidence" value="ECO:0007669"/>
    <property type="project" value="UniProtKB-KW"/>
</dbReference>
<gene>
    <name evidence="13" type="ORF">UFOPK2766_00471</name>
</gene>
<dbReference type="Pfam" id="PF13361">
    <property type="entry name" value="UvrD_C"/>
    <property type="match status" value="2"/>
</dbReference>
<evidence type="ECO:0000256" key="4">
    <source>
        <dbReference type="ARBA" id="ARBA00022806"/>
    </source>
</evidence>
<evidence type="ECO:0000256" key="9">
    <source>
        <dbReference type="ARBA" id="ARBA00048988"/>
    </source>
</evidence>
<feature type="domain" description="HRDC" evidence="10">
    <location>
        <begin position="641"/>
        <end position="715"/>
    </location>
</feature>
<dbReference type="Pfam" id="PF00570">
    <property type="entry name" value="HRDC"/>
    <property type="match status" value="1"/>
</dbReference>
<dbReference type="InterPro" id="IPR010997">
    <property type="entry name" value="HRDC-like_sf"/>
</dbReference>
<evidence type="ECO:0000256" key="5">
    <source>
        <dbReference type="ARBA" id="ARBA00022840"/>
    </source>
</evidence>
<comment type="catalytic activity">
    <reaction evidence="9">
        <text>ATP + H2O = ADP + phosphate + H(+)</text>
        <dbReference type="Rhea" id="RHEA:13065"/>
        <dbReference type="ChEBI" id="CHEBI:15377"/>
        <dbReference type="ChEBI" id="CHEBI:15378"/>
        <dbReference type="ChEBI" id="CHEBI:30616"/>
        <dbReference type="ChEBI" id="CHEBI:43474"/>
        <dbReference type="ChEBI" id="CHEBI:456216"/>
        <dbReference type="EC" id="5.6.2.4"/>
    </reaction>
</comment>
<dbReference type="CDD" id="cd17932">
    <property type="entry name" value="DEXQc_UvrD"/>
    <property type="match status" value="1"/>
</dbReference>
<feature type="domain" description="UvrD-like helicase ATP-binding" evidence="11">
    <location>
        <begin position="44"/>
        <end position="320"/>
    </location>
</feature>
<dbReference type="InterPro" id="IPR014017">
    <property type="entry name" value="DNA_helicase_UvrD-like_C"/>
</dbReference>
<dbReference type="InterPro" id="IPR027417">
    <property type="entry name" value="P-loop_NTPase"/>
</dbReference>
<dbReference type="GO" id="GO:0005524">
    <property type="term" value="F:ATP binding"/>
    <property type="evidence" value="ECO:0007669"/>
    <property type="project" value="UniProtKB-KW"/>
</dbReference>
<feature type="domain" description="UvrD-like helicase C-terminal" evidence="12">
    <location>
        <begin position="321"/>
        <end position="578"/>
    </location>
</feature>
<dbReference type="SUPFAM" id="SSF47819">
    <property type="entry name" value="HRDC-like"/>
    <property type="match status" value="1"/>
</dbReference>
<comment type="similarity">
    <text evidence="1">Belongs to the helicase family. UvrD subfamily.</text>
</comment>
<evidence type="ECO:0000256" key="3">
    <source>
        <dbReference type="ARBA" id="ARBA00022801"/>
    </source>
</evidence>
<evidence type="ECO:0000256" key="1">
    <source>
        <dbReference type="ARBA" id="ARBA00009922"/>
    </source>
</evidence>
<proteinExistence type="inferred from homology"/>
<evidence type="ECO:0000256" key="6">
    <source>
        <dbReference type="ARBA" id="ARBA00023235"/>
    </source>
</evidence>
<name>A0A6J6SEL2_9ZZZZ</name>
<dbReference type="GO" id="GO:0033202">
    <property type="term" value="C:DNA helicase complex"/>
    <property type="evidence" value="ECO:0007669"/>
    <property type="project" value="TreeGrafter"/>
</dbReference>
<dbReference type="InterPro" id="IPR014016">
    <property type="entry name" value="UvrD-like_ATP-bd"/>
</dbReference>
<dbReference type="EMBL" id="CAEZYU010000014">
    <property type="protein sequence ID" value="CAB4733361.1"/>
    <property type="molecule type" value="Genomic_DNA"/>
</dbReference>
<dbReference type="Gene3D" id="1.10.150.80">
    <property type="entry name" value="HRDC domain"/>
    <property type="match status" value="1"/>
</dbReference>
<dbReference type="PROSITE" id="PS50967">
    <property type="entry name" value="HRDC"/>
    <property type="match status" value="1"/>
</dbReference>
<dbReference type="Gene3D" id="1.10.10.160">
    <property type="match status" value="1"/>
</dbReference>
<protein>
    <recommendedName>
        <fullName evidence="8">DNA 3'-5' helicase</fullName>
        <ecNumber evidence="8">5.6.2.4</ecNumber>
    </recommendedName>
</protein>
<dbReference type="SUPFAM" id="SSF52540">
    <property type="entry name" value="P-loop containing nucleoside triphosphate hydrolases"/>
    <property type="match status" value="1"/>
</dbReference>
<dbReference type="AlphaFoldDB" id="A0A6J6SEL2"/>
<evidence type="ECO:0000256" key="7">
    <source>
        <dbReference type="ARBA" id="ARBA00034617"/>
    </source>
</evidence>
<dbReference type="Gene3D" id="3.40.50.300">
    <property type="entry name" value="P-loop containing nucleotide triphosphate hydrolases"/>
    <property type="match status" value="3"/>
</dbReference>
<dbReference type="Gene3D" id="1.10.486.10">
    <property type="entry name" value="PCRA, domain 4"/>
    <property type="match status" value="2"/>
</dbReference>
<dbReference type="PROSITE" id="PS51217">
    <property type="entry name" value="UVRD_HELICASE_CTER"/>
    <property type="match status" value="1"/>
</dbReference>
<dbReference type="SMART" id="SM00341">
    <property type="entry name" value="HRDC"/>
    <property type="match status" value="1"/>
</dbReference>
<dbReference type="PANTHER" id="PTHR11070:SF69">
    <property type="entry name" value="ATP-DEPENDENT DNA HELICASE UVRD2"/>
    <property type="match status" value="1"/>
</dbReference>
<evidence type="ECO:0000259" key="10">
    <source>
        <dbReference type="PROSITE" id="PS50967"/>
    </source>
</evidence>
<keyword evidence="6" id="KW-0413">Isomerase</keyword>
<dbReference type="GO" id="GO:0043138">
    <property type="term" value="F:3'-5' DNA helicase activity"/>
    <property type="evidence" value="ECO:0007669"/>
    <property type="project" value="UniProtKB-EC"/>
</dbReference>
<evidence type="ECO:0000259" key="12">
    <source>
        <dbReference type="PROSITE" id="PS51217"/>
    </source>
</evidence>
<dbReference type="GO" id="GO:0000725">
    <property type="term" value="P:recombinational repair"/>
    <property type="evidence" value="ECO:0007669"/>
    <property type="project" value="TreeGrafter"/>
</dbReference>
<dbReference type="InterPro" id="IPR044876">
    <property type="entry name" value="HRDC_dom_sf"/>
</dbReference>
<comment type="catalytic activity">
    <reaction evidence="7">
        <text>Couples ATP hydrolysis with the unwinding of duplex DNA by translocating in the 3'-5' direction.</text>
        <dbReference type="EC" id="5.6.2.4"/>
    </reaction>
</comment>
<organism evidence="13">
    <name type="scientific">freshwater metagenome</name>
    <dbReference type="NCBI Taxonomy" id="449393"/>
    <lineage>
        <taxon>unclassified sequences</taxon>
        <taxon>metagenomes</taxon>
        <taxon>ecological metagenomes</taxon>
    </lineage>
</organism>
<evidence type="ECO:0000256" key="8">
    <source>
        <dbReference type="ARBA" id="ARBA00034808"/>
    </source>
</evidence>
<evidence type="ECO:0000259" key="11">
    <source>
        <dbReference type="PROSITE" id="PS51198"/>
    </source>
</evidence>
<dbReference type="EC" id="5.6.2.4" evidence="8"/>
<accession>A0A6J6SEL2</accession>
<dbReference type="GO" id="GO:0005829">
    <property type="term" value="C:cytosol"/>
    <property type="evidence" value="ECO:0007669"/>
    <property type="project" value="TreeGrafter"/>
</dbReference>
<dbReference type="PROSITE" id="PS51198">
    <property type="entry name" value="UVRD_HELICASE_ATP_BIND"/>
    <property type="match status" value="1"/>
</dbReference>
<sequence>MPGESVSRRCYRQCSAWRAMTDQSRAVQTEPPNKESVAAAKLVRGLNQAQLEAVISEASPLRILAGAGSGKTRVLTHRIAHRSAIGTLDPNRVLAVTFTRKAAGELRERLGRLGISGGINAGTFHSIAYAQLRQRWEERGIRPPELLERKVGFVARLMSAKDRNTPLDVVAEIEWAAARRITPETYEAAAALARRRPPLALGTVAGIYERFMAEKLRKRLVDFDDLLRLAARDLAADPVYAAARHWRFRHLFVDEFQDVNPLQYELLAAWLGPESDLCAVGDPNQAIYAWNGADARYLTDFEKYFPKSSTVTLEDNYRSTPQVLTVANAVLDAGHSVPIKLRSHRPDGLIPVVRDYPDALAEAQATARSARDHHAPGTAWSNQCVLVRTNAQAALMSEAFTSARIPHRVRGGGDLLEQPEIRQAINGFRRASTLQVALGDLEDEIRRLAPDLVSEASSTVPVAPASPATLPVGDLAEERAANMAELVRLGREYSVLDPTGGIPGFLGWLTSALRGEDRSGGDAVEIVTFHAAKGLEWSVVHVAGLEEGFVPIHHAKESPDDLDEERRLLYVALTRARDELICSWAKTRTFGSRTANRQPSPWLSIIANTVGATPPEVPRKDGAGRARAARANLKKPATDLPDSDADLFEALRAWRKAQAKEADVAAFVIFSDATLRAVAEARPRSRSELLALHGIGAVKAQRFGDDLLRVVAEHK</sequence>
<evidence type="ECO:0000313" key="13">
    <source>
        <dbReference type="EMBL" id="CAB4733361.1"/>
    </source>
</evidence>
<dbReference type="PANTHER" id="PTHR11070">
    <property type="entry name" value="UVRD / RECB / PCRA DNA HELICASE FAMILY MEMBER"/>
    <property type="match status" value="1"/>
</dbReference>
<dbReference type="InterPro" id="IPR000212">
    <property type="entry name" value="DNA_helicase_UvrD/REP"/>
</dbReference>
<keyword evidence="4" id="KW-0347">Helicase</keyword>
<dbReference type="InterPro" id="IPR013986">
    <property type="entry name" value="DExx_box_DNA_helicase_dom_sf"/>
</dbReference>
<keyword evidence="3" id="KW-0378">Hydrolase</keyword>
<keyword evidence="5" id="KW-0067">ATP-binding</keyword>
<dbReference type="InterPro" id="IPR002121">
    <property type="entry name" value="HRDC_dom"/>
</dbReference>
<evidence type="ECO:0000256" key="2">
    <source>
        <dbReference type="ARBA" id="ARBA00022741"/>
    </source>
</evidence>
<dbReference type="Pfam" id="PF00580">
    <property type="entry name" value="UvrD-helicase"/>
    <property type="match status" value="1"/>
</dbReference>
<dbReference type="GO" id="GO:0003677">
    <property type="term" value="F:DNA binding"/>
    <property type="evidence" value="ECO:0007669"/>
    <property type="project" value="InterPro"/>
</dbReference>
<reference evidence="13" key="1">
    <citation type="submission" date="2020-05" db="EMBL/GenBank/DDBJ databases">
        <authorList>
            <person name="Chiriac C."/>
            <person name="Salcher M."/>
            <person name="Ghai R."/>
            <person name="Kavagutti S V."/>
        </authorList>
    </citation>
    <scope>NUCLEOTIDE SEQUENCE</scope>
</reference>